<dbReference type="PANTHER" id="PTHR10815">
    <property type="entry name" value="METHYLATED-DNA--PROTEIN-CYSTEINE METHYLTRANSFERASE"/>
    <property type="match status" value="1"/>
</dbReference>
<dbReference type="GO" id="GO:0043565">
    <property type="term" value="F:sequence-specific DNA binding"/>
    <property type="evidence" value="ECO:0007669"/>
    <property type="project" value="InterPro"/>
</dbReference>
<dbReference type="Proteomes" id="UP000244064">
    <property type="component" value="Unassembled WGS sequence"/>
</dbReference>
<dbReference type="Gene3D" id="1.10.10.10">
    <property type="entry name" value="Winged helix-like DNA-binding domain superfamily/Winged helix DNA-binding domain"/>
    <property type="match status" value="1"/>
</dbReference>
<dbReference type="GO" id="GO:0008270">
    <property type="term" value="F:zinc ion binding"/>
    <property type="evidence" value="ECO:0007669"/>
    <property type="project" value="InterPro"/>
</dbReference>
<evidence type="ECO:0000256" key="4">
    <source>
        <dbReference type="ARBA" id="ARBA00022723"/>
    </source>
</evidence>
<dbReference type="EMBL" id="QASN01000020">
    <property type="protein sequence ID" value="PTU73320.1"/>
    <property type="molecule type" value="Genomic_DNA"/>
</dbReference>
<dbReference type="InterPro" id="IPR014048">
    <property type="entry name" value="MethylDNA_cys_MeTrfase_DNA-bd"/>
</dbReference>
<dbReference type="GO" id="GO:0003908">
    <property type="term" value="F:methylated-DNA-[protein]-cysteine S-methyltransferase activity"/>
    <property type="evidence" value="ECO:0007669"/>
    <property type="project" value="InterPro"/>
</dbReference>
<evidence type="ECO:0000256" key="5">
    <source>
        <dbReference type="ARBA" id="ARBA00022763"/>
    </source>
</evidence>
<keyword evidence="14" id="KW-1185">Reference proteome</keyword>
<keyword evidence="10" id="KW-0804">Transcription</keyword>
<dbReference type="InterPro" id="IPR036631">
    <property type="entry name" value="MGMT_N_sf"/>
</dbReference>
<keyword evidence="2" id="KW-0489">Methyltransferase</keyword>
<dbReference type="SUPFAM" id="SSF53155">
    <property type="entry name" value="Methylated DNA-protein cysteine methyltransferase domain"/>
    <property type="match status" value="1"/>
</dbReference>
<dbReference type="SUPFAM" id="SSF46689">
    <property type="entry name" value="Homeodomain-like"/>
    <property type="match status" value="1"/>
</dbReference>
<feature type="domain" description="HTH araC/xylS-type" evidence="12">
    <location>
        <begin position="93"/>
        <end position="142"/>
    </location>
</feature>
<evidence type="ECO:0000313" key="13">
    <source>
        <dbReference type="EMBL" id="PTU73320.1"/>
    </source>
</evidence>
<dbReference type="PROSITE" id="PS01124">
    <property type="entry name" value="HTH_ARAC_FAMILY_2"/>
    <property type="match status" value="1"/>
</dbReference>
<dbReference type="PANTHER" id="PTHR10815:SF14">
    <property type="entry name" value="BIFUNCTIONAL TRANSCRIPTIONAL ACTIVATOR_DNA REPAIR ENZYME ADA"/>
    <property type="match status" value="1"/>
</dbReference>
<name>A0A2T5P6E3_9PSED</name>
<dbReference type="GO" id="GO:0009893">
    <property type="term" value="P:positive regulation of metabolic process"/>
    <property type="evidence" value="ECO:0007669"/>
    <property type="project" value="UniProtKB-ARBA"/>
</dbReference>
<comment type="cofactor">
    <cofactor evidence="1">
        <name>Zn(2+)</name>
        <dbReference type="ChEBI" id="CHEBI:29105"/>
    </cofactor>
</comment>
<keyword evidence="6" id="KW-0862">Zinc</keyword>
<dbReference type="Gene3D" id="3.40.10.10">
    <property type="entry name" value="DNA Methylphosphotriester Repair Domain"/>
    <property type="match status" value="1"/>
</dbReference>
<dbReference type="InterPro" id="IPR036217">
    <property type="entry name" value="MethylDNA_cys_MeTrfase_DNAb"/>
</dbReference>
<dbReference type="InterPro" id="IPR018060">
    <property type="entry name" value="HTH_AraC"/>
</dbReference>
<evidence type="ECO:0000256" key="8">
    <source>
        <dbReference type="ARBA" id="ARBA00023125"/>
    </source>
</evidence>
<proteinExistence type="predicted"/>
<dbReference type="Gene3D" id="1.10.10.60">
    <property type="entry name" value="Homeodomain-like"/>
    <property type="match status" value="1"/>
</dbReference>
<dbReference type="OrthoDB" id="9802228at2"/>
<dbReference type="NCBIfam" id="TIGR00589">
    <property type="entry name" value="ogt"/>
    <property type="match status" value="1"/>
</dbReference>
<dbReference type="PROSITE" id="PS00041">
    <property type="entry name" value="HTH_ARAC_FAMILY_1"/>
    <property type="match status" value="1"/>
</dbReference>
<dbReference type="AlphaFoldDB" id="A0A2T5P6E3"/>
<dbReference type="InterPro" id="IPR035451">
    <property type="entry name" value="Ada-like_dom_sf"/>
</dbReference>
<dbReference type="GO" id="GO:0032259">
    <property type="term" value="P:methylation"/>
    <property type="evidence" value="ECO:0007669"/>
    <property type="project" value="UniProtKB-KW"/>
</dbReference>
<dbReference type="SUPFAM" id="SSF57884">
    <property type="entry name" value="Ada DNA repair protein, N-terminal domain (N-Ada 10)"/>
    <property type="match status" value="1"/>
</dbReference>
<reference evidence="13 14" key="1">
    <citation type="submission" date="2018-04" db="EMBL/GenBank/DDBJ databases">
        <title>Pseudomonas sp. nov., isolated from mangrove soil.</title>
        <authorList>
            <person name="Chen C."/>
        </authorList>
    </citation>
    <scope>NUCLEOTIDE SEQUENCE [LARGE SCALE GENOMIC DNA]</scope>
    <source>
        <strain evidence="13 14">TC-11</strain>
    </source>
</reference>
<accession>A0A2T5P6E3</accession>
<evidence type="ECO:0000256" key="7">
    <source>
        <dbReference type="ARBA" id="ARBA00023015"/>
    </source>
</evidence>
<dbReference type="InterPro" id="IPR004026">
    <property type="entry name" value="Ada_DNA_repair_Zn-bd"/>
</dbReference>
<dbReference type="InterPro" id="IPR009057">
    <property type="entry name" value="Homeodomain-like_sf"/>
</dbReference>
<dbReference type="Pfam" id="PF00165">
    <property type="entry name" value="HTH_AraC"/>
    <property type="match status" value="1"/>
</dbReference>
<sequence>MYKTAKIAARASATLRDPRWSSVMARDVSQDGLFVFAVATTGIYCNPSCSSRRPRPENVRFHTSCKDAELAGFRPCRRCRPEQPAHQARQAERIVAACRLIEAAKVPLTLETLAREVGLSRFYFHQLFKNHTGMTPRAYALAHGAGANVERGDDLPLAQATPLPELPAGSEWFARIPARRRDVAVGYLCGQCSLGEVLVARSEYGVCAILLGDDPAVLREELLASFAAAQPAQGAAAEQVLARVLAFLEAPAEVLDLPLDVRGTVFQQRVWRALQQIPPGALLTYAQLAERVGKPGSVRAVANACAANLLAVAIPCHRAVRGDGGRSAYRWGAARKKALLEREAGEPAAQARLG</sequence>
<gene>
    <name evidence="13" type="ORF">DBO85_13330</name>
</gene>
<dbReference type="SMART" id="SM00342">
    <property type="entry name" value="HTH_ARAC"/>
    <property type="match status" value="1"/>
</dbReference>
<dbReference type="InterPro" id="IPR018062">
    <property type="entry name" value="HTH_AraC-typ_CS"/>
</dbReference>
<evidence type="ECO:0000256" key="2">
    <source>
        <dbReference type="ARBA" id="ARBA00022603"/>
    </source>
</evidence>
<evidence type="ECO:0000256" key="1">
    <source>
        <dbReference type="ARBA" id="ARBA00001947"/>
    </source>
</evidence>
<keyword evidence="11" id="KW-0234">DNA repair</keyword>
<evidence type="ECO:0000313" key="14">
    <source>
        <dbReference type="Proteomes" id="UP000244064"/>
    </source>
</evidence>
<evidence type="ECO:0000256" key="9">
    <source>
        <dbReference type="ARBA" id="ARBA00023159"/>
    </source>
</evidence>
<evidence type="ECO:0000256" key="11">
    <source>
        <dbReference type="ARBA" id="ARBA00023204"/>
    </source>
</evidence>
<keyword evidence="4" id="KW-0479">Metal-binding</keyword>
<keyword evidence="3" id="KW-0808">Transferase</keyword>
<evidence type="ECO:0000256" key="10">
    <source>
        <dbReference type="ARBA" id="ARBA00023163"/>
    </source>
</evidence>
<keyword evidence="9" id="KW-0010">Activator</keyword>
<evidence type="ECO:0000256" key="3">
    <source>
        <dbReference type="ARBA" id="ARBA00022679"/>
    </source>
</evidence>
<dbReference type="GO" id="GO:0003700">
    <property type="term" value="F:DNA-binding transcription factor activity"/>
    <property type="evidence" value="ECO:0007669"/>
    <property type="project" value="InterPro"/>
</dbReference>
<evidence type="ECO:0000259" key="12">
    <source>
        <dbReference type="PROSITE" id="PS01124"/>
    </source>
</evidence>
<comment type="caution">
    <text evidence="13">The sequence shown here is derived from an EMBL/GenBank/DDBJ whole genome shotgun (WGS) entry which is preliminary data.</text>
</comment>
<organism evidence="13 14">
    <name type="scientific">Pseudomonas mangrovi</name>
    <dbReference type="NCBI Taxonomy" id="2161748"/>
    <lineage>
        <taxon>Bacteria</taxon>
        <taxon>Pseudomonadati</taxon>
        <taxon>Pseudomonadota</taxon>
        <taxon>Gammaproteobacteria</taxon>
        <taxon>Pseudomonadales</taxon>
        <taxon>Pseudomonadaceae</taxon>
        <taxon>Pseudomonas</taxon>
    </lineage>
</organism>
<dbReference type="Pfam" id="PF01035">
    <property type="entry name" value="DNA_binding_1"/>
    <property type="match status" value="1"/>
</dbReference>
<dbReference type="SUPFAM" id="SSF46767">
    <property type="entry name" value="Methylated DNA-protein cysteine methyltransferase, C-terminal domain"/>
    <property type="match status" value="1"/>
</dbReference>
<dbReference type="CDD" id="cd06445">
    <property type="entry name" value="ATase"/>
    <property type="match status" value="1"/>
</dbReference>
<dbReference type="InterPro" id="IPR036388">
    <property type="entry name" value="WH-like_DNA-bd_sf"/>
</dbReference>
<protein>
    <submittedName>
        <fullName evidence="13">Bifunctional transcriptional activator/DNA repair enzyme protein Ada</fullName>
    </submittedName>
</protein>
<dbReference type="Gene3D" id="3.30.160.70">
    <property type="entry name" value="Methylated DNA-protein cysteine methyltransferase domain"/>
    <property type="match status" value="1"/>
</dbReference>
<keyword evidence="7" id="KW-0805">Transcription regulation</keyword>
<evidence type="ECO:0000256" key="6">
    <source>
        <dbReference type="ARBA" id="ARBA00022833"/>
    </source>
</evidence>
<keyword evidence="5" id="KW-0227">DNA damage</keyword>
<dbReference type="GO" id="GO:0006281">
    <property type="term" value="P:DNA repair"/>
    <property type="evidence" value="ECO:0007669"/>
    <property type="project" value="UniProtKB-KW"/>
</dbReference>
<dbReference type="Pfam" id="PF02805">
    <property type="entry name" value="Ada_Zn_binding"/>
    <property type="match status" value="1"/>
</dbReference>
<dbReference type="RefSeq" id="WP_108107765.1">
    <property type="nucleotide sequence ID" value="NZ_QASN01000020.1"/>
</dbReference>
<keyword evidence="8" id="KW-0238">DNA-binding</keyword>